<evidence type="ECO:0000256" key="2">
    <source>
        <dbReference type="SAM" id="MobiDB-lite"/>
    </source>
</evidence>
<dbReference type="SUPFAM" id="SSF52540">
    <property type="entry name" value="P-loop containing nucleoside triphosphate hydrolases"/>
    <property type="match status" value="1"/>
</dbReference>
<dbReference type="InterPro" id="IPR027417">
    <property type="entry name" value="P-loop_NTPase"/>
</dbReference>
<dbReference type="AlphaFoldDB" id="W7TPV1"/>
<keyword evidence="5" id="KW-1185">Reference proteome</keyword>
<dbReference type="GO" id="GO:0003924">
    <property type="term" value="F:GTPase activity"/>
    <property type="evidence" value="ECO:0007669"/>
    <property type="project" value="InterPro"/>
</dbReference>
<evidence type="ECO:0000313" key="5">
    <source>
        <dbReference type="Proteomes" id="UP000019335"/>
    </source>
</evidence>
<dbReference type="OrthoDB" id="1476984at2759"/>
<dbReference type="CDD" id="cd03114">
    <property type="entry name" value="MMAA-like"/>
    <property type="match status" value="1"/>
</dbReference>
<dbReference type="Gene3D" id="1.20.5.170">
    <property type="match status" value="1"/>
</dbReference>
<feature type="region of interest" description="Disordered" evidence="2">
    <location>
        <begin position="406"/>
        <end position="427"/>
    </location>
</feature>
<dbReference type="Gene3D" id="3.40.50.300">
    <property type="entry name" value="P-loop containing nucleotide triphosphate hydrolases"/>
    <property type="match status" value="1"/>
</dbReference>
<dbReference type="GO" id="GO:0005525">
    <property type="term" value="F:GTP binding"/>
    <property type="evidence" value="ECO:0007669"/>
    <property type="project" value="InterPro"/>
</dbReference>
<feature type="compositionally biased region" description="Polar residues" evidence="2">
    <location>
        <begin position="407"/>
        <end position="427"/>
    </location>
</feature>
<gene>
    <name evidence="4" type="ORF">Naga_100007g113</name>
</gene>
<evidence type="ECO:0000259" key="3">
    <source>
        <dbReference type="SMART" id="SM00382"/>
    </source>
</evidence>
<dbReference type="Pfam" id="PF03308">
    <property type="entry name" value="MeaB"/>
    <property type="match status" value="1"/>
</dbReference>
<name>W7TPV1_9STRA</name>
<dbReference type="NCBIfam" id="NF006958">
    <property type="entry name" value="PRK09435.1"/>
    <property type="match status" value="1"/>
</dbReference>
<dbReference type="InterPro" id="IPR003593">
    <property type="entry name" value="AAA+_ATPase"/>
</dbReference>
<reference evidence="4 5" key="1">
    <citation type="journal article" date="2014" name="Mol. Plant">
        <title>Chromosome Scale Genome Assembly and Transcriptome Profiling of Nannochloropsis gaditana in Nitrogen Depletion.</title>
        <authorList>
            <person name="Corteggiani Carpinelli E."/>
            <person name="Telatin A."/>
            <person name="Vitulo N."/>
            <person name="Forcato C."/>
            <person name="D'Angelo M."/>
            <person name="Schiavon R."/>
            <person name="Vezzi A."/>
            <person name="Giacometti G.M."/>
            <person name="Morosinotto T."/>
            <person name="Valle G."/>
        </authorList>
    </citation>
    <scope>NUCLEOTIDE SEQUENCE [LARGE SCALE GENOMIC DNA]</scope>
    <source>
        <strain evidence="4 5">B-31</strain>
    </source>
</reference>
<evidence type="ECO:0000256" key="1">
    <source>
        <dbReference type="ARBA" id="ARBA00009625"/>
    </source>
</evidence>
<dbReference type="NCBIfam" id="TIGR00750">
    <property type="entry name" value="lao"/>
    <property type="match status" value="1"/>
</dbReference>
<protein>
    <submittedName>
        <fullName evidence="4">Methylmalonic aciduria type a mitochondrial</fullName>
    </submittedName>
</protein>
<accession>W7TPV1</accession>
<proteinExistence type="inferred from homology"/>
<dbReference type="GO" id="GO:0005737">
    <property type="term" value="C:cytoplasm"/>
    <property type="evidence" value="ECO:0007669"/>
    <property type="project" value="TreeGrafter"/>
</dbReference>
<dbReference type="SMART" id="SM00382">
    <property type="entry name" value="AAA"/>
    <property type="match status" value="1"/>
</dbReference>
<evidence type="ECO:0000313" key="4">
    <source>
        <dbReference type="EMBL" id="EWM29135.1"/>
    </source>
</evidence>
<dbReference type="Gene3D" id="1.10.287.130">
    <property type="match status" value="1"/>
</dbReference>
<comment type="caution">
    <text evidence="4">The sequence shown here is derived from an EMBL/GenBank/DDBJ whole genome shotgun (WGS) entry which is preliminary data.</text>
</comment>
<comment type="similarity">
    <text evidence="1">Belongs to the SIMIBI class G3E GTPase family. ArgK/MeaB subfamily.</text>
</comment>
<dbReference type="EMBL" id="AZIL01000177">
    <property type="protein sequence ID" value="EWM29135.1"/>
    <property type="molecule type" value="Genomic_DNA"/>
</dbReference>
<dbReference type="Proteomes" id="UP000019335">
    <property type="component" value="Chromosome 3"/>
</dbReference>
<dbReference type="PANTHER" id="PTHR23408">
    <property type="entry name" value="METHYLMALONYL-COA MUTASE"/>
    <property type="match status" value="1"/>
</dbReference>
<organism evidence="4 5">
    <name type="scientific">Nannochloropsis gaditana</name>
    <dbReference type="NCBI Taxonomy" id="72520"/>
    <lineage>
        <taxon>Eukaryota</taxon>
        <taxon>Sar</taxon>
        <taxon>Stramenopiles</taxon>
        <taxon>Ochrophyta</taxon>
        <taxon>Eustigmatophyceae</taxon>
        <taxon>Eustigmatales</taxon>
        <taxon>Monodopsidaceae</taxon>
        <taxon>Nannochloropsis</taxon>
    </lineage>
</organism>
<dbReference type="InterPro" id="IPR005129">
    <property type="entry name" value="GTPase_ArgK"/>
</dbReference>
<sequence length="427" mass="47011">MHYSTMRPIFLWMKKIYARPLTKPLTPIRSATVECSVGFSTCSMTPETRQLAEGVLRGNRLALSRAITLIESTKESHRLDAEALLDHVVYERSRRVREKGRLKPGNSTSNAACVADEGRIGTSENVRPLRVGIAGPPGAGKSTFIEALGKYLTDSKKLRVAVIAVDPSSSRSGGSILGDKTRMYELAKDPKAFVRACPTSGVLGGVARYTNDVVLLCQAASFDIVFIESVGLGQSETIIDQASDMLLLLVPPAGGDELQGVKKGIMEVADVIVVNKADGHLLTAAQHTAAAYQHALCFQRRKWDAWMPSVTLCSALERHRIADVWEQVCSCSDVFRRSGYLRLKRQNQDKYWVWNSLEDILVRRARTSSKIKAGVERMEKELGKGTLTPRSAAEILLADFFEEQKSPTKSMAPFQQSTSCFRPSSSD</sequence>
<feature type="domain" description="AAA+ ATPase" evidence="3">
    <location>
        <begin position="127"/>
        <end position="264"/>
    </location>
</feature>
<dbReference type="PANTHER" id="PTHR23408:SF3">
    <property type="entry name" value="METHYLMALONIC ACIDURIA TYPE A PROTEIN, MITOCHONDRIAL"/>
    <property type="match status" value="1"/>
</dbReference>